<dbReference type="InterPro" id="IPR059166">
    <property type="entry name" value="PLD-like_cat"/>
</dbReference>
<dbReference type="GO" id="GO:0003824">
    <property type="term" value="F:catalytic activity"/>
    <property type="evidence" value="ECO:0007669"/>
    <property type="project" value="InterPro"/>
</dbReference>
<dbReference type="Gene3D" id="3.30.870.10">
    <property type="entry name" value="Endonuclease Chain A"/>
    <property type="match status" value="1"/>
</dbReference>
<dbReference type="CDD" id="cd09176">
    <property type="entry name" value="PLDc_unchar6"/>
    <property type="match status" value="1"/>
</dbReference>
<keyword evidence="3" id="KW-1185">Reference proteome</keyword>
<dbReference type="AlphaFoldDB" id="A0A927R5V1"/>
<evidence type="ECO:0000313" key="3">
    <source>
        <dbReference type="Proteomes" id="UP000638648"/>
    </source>
</evidence>
<organism evidence="2 3">
    <name type="scientific">Actinopolymorpha pittospori</name>
    <dbReference type="NCBI Taxonomy" id="648752"/>
    <lineage>
        <taxon>Bacteria</taxon>
        <taxon>Bacillati</taxon>
        <taxon>Actinomycetota</taxon>
        <taxon>Actinomycetes</taxon>
        <taxon>Propionibacteriales</taxon>
        <taxon>Actinopolymorphaceae</taxon>
        <taxon>Actinopolymorpha</taxon>
    </lineage>
</organism>
<evidence type="ECO:0000259" key="1">
    <source>
        <dbReference type="PROSITE" id="PS50035"/>
    </source>
</evidence>
<dbReference type="GO" id="GO:0006793">
    <property type="term" value="P:phosphorus metabolic process"/>
    <property type="evidence" value="ECO:0007669"/>
    <property type="project" value="UniProtKB-ARBA"/>
</dbReference>
<accession>A0A927R5V1</accession>
<feature type="domain" description="PLD phosphodiesterase" evidence="1">
    <location>
        <begin position="292"/>
        <end position="322"/>
    </location>
</feature>
<dbReference type="PROSITE" id="PS50035">
    <property type="entry name" value="PLD"/>
    <property type="match status" value="1"/>
</dbReference>
<evidence type="ECO:0000313" key="2">
    <source>
        <dbReference type="EMBL" id="MBE1603722.1"/>
    </source>
</evidence>
<sequence length="597" mass="64931">MLPPDYRSVLIDALRPPPGASFDRAVALTFTLDLESALVVPLAFGAHAARETQDPLAIMEAVRGSAEHVDVFCQAGHVTVPRTGSDLLAFLEPMIHPVARPRPGFLYHPKLWAVRYWDPNEECYLARLLVLSRNLTNDRSWDVCLRLDGVVRNRPIGRNRPLFELLRHSVDFAVAPFPAERREGVLSLAEDLRRVEWELPDGAKDLAFYAIGVPGGGRPKFAGTRCLVVSPFYNEAGLEITADSHEVAVVGRQDELDRLPSDTLEGVDAYVLSELAGLPPDEVSETGEKQGLLTGLHAKLYVVEHGHTARVLLGSANATGAAFTGNVEFLVELVGGRKQLGIETMLGAGAEFRSILEPYNRQSAVEVDDDQRVLDNLVRALAEIPLTATVEPDQHDDGTRRLGRLRIRLTSDVPAPAAEEVRVTAELLTRRGEAAELALGVPVDASFAELAVFDVTPFVIITAQDDHGGRATTVVHAQLVGDPADRLDQVLARQIDTPEKFLRFLALLLGLGADHSMLIPADGDASGGTWVTTGGLGILELLMRALVDRPKQLDDLGRLVDRLRSTDDGDALLPEGFVEVWDVVAAVRRELAMEEAG</sequence>
<dbReference type="InterPro" id="IPR001736">
    <property type="entry name" value="PLipase_D/transphosphatidylase"/>
</dbReference>
<dbReference type="RefSeq" id="WP_192748463.1">
    <property type="nucleotide sequence ID" value="NZ_BAABJL010000266.1"/>
</dbReference>
<reference evidence="2" key="1">
    <citation type="submission" date="2020-10" db="EMBL/GenBank/DDBJ databases">
        <title>Sequencing the genomes of 1000 actinobacteria strains.</title>
        <authorList>
            <person name="Klenk H.-P."/>
        </authorList>
    </citation>
    <scope>NUCLEOTIDE SEQUENCE</scope>
    <source>
        <strain evidence="2">DSM 45354</strain>
    </source>
</reference>
<proteinExistence type="predicted"/>
<dbReference type="EMBL" id="JADBEM010000001">
    <property type="protein sequence ID" value="MBE1603722.1"/>
    <property type="molecule type" value="Genomic_DNA"/>
</dbReference>
<gene>
    <name evidence="2" type="ORF">HEB94_000570</name>
</gene>
<comment type="caution">
    <text evidence="2">The sequence shown here is derived from an EMBL/GenBank/DDBJ whole genome shotgun (WGS) entry which is preliminary data.</text>
</comment>
<protein>
    <recommendedName>
        <fullName evidence="1">PLD phosphodiesterase domain-containing protein</fullName>
    </recommendedName>
</protein>
<name>A0A927R5V1_9ACTN</name>
<dbReference type="Proteomes" id="UP000638648">
    <property type="component" value="Unassembled WGS sequence"/>
</dbReference>